<evidence type="ECO:0000313" key="2">
    <source>
        <dbReference type="EMBL" id="TNN79766.1"/>
    </source>
</evidence>
<dbReference type="AlphaFoldDB" id="A0A4Z2IPH3"/>
<dbReference type="SUPFAM" id="SSF141571">
    <property type="entry name" value="Pentapeptide repeat-like"/>
    <property type="match status" value="1"/>
</dbReference>
<sequence length="451" mass="50212">MKRSRNVGEEEHSSKASGGEEGSKSFAVEHKGPKMSSPVSRMAWSWCRPSLPPRVDCQWQKLFSVWSAWEQTAGVLQEVLPLLLPVFVVIVMVLHPVRVTDANSLIFTSRAGGAHMRLTDSPLPIQILPQLDSCMFRLTIPVHVDNATEELTFDLSDPWTWTVKPGAIRLSEASLSSMWKSCPKPLSRKWSVSLPLSVSDEPAKDLRRLLRWSWATSCENQTSEEKAFKVQNLELTQKECEIIQRSIAIIGEEEIKEKINMDTLIHFGLEKIGRIKQNKPDVHKQPRAEAGEVSAAFGEQQRARDPLPAIIMRISLGFKEGPQHAAPSSSAVIWGFGEFSLGVSGPQIEETQFWLCNLPNTNLLNPNLPNPNLPNTNLPNTNLPNTNLLNTNLPNTNLPNTNLPNTNLPNTNLPNSNLLNPNLLNTNLLNPNLLNSNLLNINLLNNKDATL</sequence>
<feature type="region of interest" description="Disordered" evidence="1">
    <location>
        <begin position="1"/>
        <end position="36"/>
    </location>
</feature>
<evidence type="ECO:0000313" key="3">
    <source>
        <dbReference type="Proteomes" id="UP000314294"/>
    </source>
</evidence>
<gene>
    <name evidence="2" type="primary">YMO3_0</name>
    <name evidence="2" type="ORF">EYF80_010000</name>
</gene>
<dbReference type="Pfam" id="PF00805">
    <property type="entry name" value="Pentapeptide"/>
    <property type="match status" value="1"/>
</dbReference>
<keyword evidence="3" id="KW-1185">Reference proteome</keyword>
<dbReference type="Gene3D" id="2.160.20.80">
    <property type="entry name" value="E3 ubiquitin-protein ligase SopA"/>
    <property type="match status" value="1"/>
</dbReference>
<dbReference type="Proteomes" id="UP000314294">
    <property type="component" value="Unassembled WGS sequence"/>
</dbReference>
<organism evidence="2 3">
    <name type="scientific">Liparis tanakae</name>
    <name type="common">Tanaka's snailfish</name>
    <dbReference type="NCBI Taxonomy" id="230148"/>
    <lineage>
        <taxon>Eukaryota</taxon>
        <taxon>Metazoa</taxon>
        <taxon>Chordata</taxon>
        <taxon>Craniata</taxon>
        <taxon>Vertebrata</taxon>
        <taxon>Euteleostomi</taxon>
        <taxon>Actinopterygii</taxon>
        <taxon>Neopterygii</taxon>
        <taxon>Teleostei</taxon>
        <taxon>Neoteleostei</taxon>
        <taxon>Acanthomorphata</taxon>
        <taxon>Eupercaria</taxon>
        <taxon>Perciformes</taxon>
        <taxon>Cottioidei</taxon>
        <taxon>Cottales</taxon>
        <taxon>Liparidae</taxon>
        <taxon>Liparis</taxon>
    </lineage>
</organism>
<feature type="compositionally biased region" description="Basic and acidic residues" evidence="1">
    <location>
        <begin position="21"/>
        <end position="32"/>
    </location>
</feature>
<protein>
    <submittedName>
        <fullName evidence="2">Uncharacterized protein</fullName>
    </submittedName>
</protein>
<name>A0A4Z2IPH3_9TELE</name>
<feature type="compositionally biased region" description="Basic and acidic residues" evidence="1">
    <location>
        <begin position="1"/>
        <end position="14"/>
    </location>
</feature>
<accession>A0A4Z2IPH3</accession>
<proteinExistence type="predicted"/>
<evidence type="ECO:0000256" key="1">
    <source>
        <dbReference type="SAM" id="MobiDB-lite"/>
    </source>
</evidence>
<reference evidence="2 3" key="1">
    <citation type="submission" date="2019-03" db="EMBL/GenBank/DDBJ databases">
        <title>First draft genome of Liparis tanakae, snailfish: a comprehensive survey of snailfish specific genes.</title>
        <authorList>
            <person name="Kim W."/>
            <person name="Song I."/>
            <person name="Jeong J.-H."/>
            <person name="Kim D."/>
            <person name="Kim S."/>
            <person name="Ryu S."/>
            <person name="Song J.Y."/>
            <person name="Lee S.K."/>
        </authorList>
    </citation>
    <scope>NUCLEOTIDE SEQUENCE [LARGE SCALE GENOMIC DNA]</scope>
    <source>
        <tissue evidence="2">Muscle</tissue>
    </source>
</reference>
<dbReference type="InterPro" id="IPR001646">
    <property type="entry name" value="5peptide_repeat"/>
</dbReference>
<dbReference type="EMBL" id="SRLO01000061">
    <property type="protein sequence ID" value="TNN79766.1"/>
    <property type="molecule type" value="Genomic_DNA"/>
</dbReference>
<comment type="caution">
    <text evidence="2">The sequence shown here is derived from an EMBL/GenBank/DDBJ whole genome shotgun (WGS) entry which is preliminary data.</text>
</comment>
<dbReference type="OrthoDB" id="10653776at2759"/>